<dbReference type="InterPro" id="IPR005212">
    <property type="entry name" value="EvaA-like"/>
</dbReference>
<evidence type="ECO:0000259" key="2">
    <source>
        <dbReference type="Pfam" id="PF03559"/>
    </source>
</evidence>
<dbReference type="AlphaFoldDB" id="A0A9W6R4V2"/>
<sequence length="494" mass="54854">MSHSGTGDVRTLSGHPSNGNEDEFVGGQVARSALARGEGMTSQPEFDDWLDACRADQTIRVERRALDELEAWSVDPDTGTIGHASGRFFTVEGVEVNNHHGPIQHWEQPIINQPEVGIQGLLVKEFDGVLHCLMQAKVEPGNFGGVQLSPTVQATRSNYTGVHGGRAVPYVSYFQAGARRRVVCDVRQSEQGAWCYRKHNRYQIVHVTEPVEVLDGFCWLTVRQLHELLAVPDLMNWAARSVLACLPFSADAATALSGHETAETALARSVIRSLSAEGAAALPMAEVLSWITEVRCRNDVEARLIPLREANLWTMRDGAIEHESGCFFRVAGFEVWAGRREVAHWSQPMLEAPSLGLNGLLVKRINGVLHAYMHARVEAGFVDVVELAPTVQCTPDNYSWLSATARPPYMDLLLSVPEDRIRFDVIHSEEGGRFYHARNRYLVVEVGDDDPLPEHEDYRWMSLQQLGILIRHSHYVNVQARSLLACVRGMAGLG</sequence>
<dbReference type="RefSeq" id="WP_285488725.1">
    <property type="nucleotide sequence ID" value="NZ_BSTI01000014.1"/>
</dbReference>
<name>A0A9W6R4V2_9PSEU</name>
<evidence type="ECO:0000313" key="3">
    <source>
        <dbReference type="EMBL" id="GLY68971.1"/>
    </source>
</evidence>
<dbReference type="Pfam" id="PF03559">
    <property type="entry name" value="Hexose_dehydrat"/>
    <property type="match status" value="2"/>
</dbReference>
<dbReference type="GO" id="GO:0016829">
    <property type="term" value="F:lyase activity"/>
    <property type="evidence" value="ECO:0007669"/>
    <property type="project" value="InterPro"/>
</dbReference>
<feature type="region of interest" description="Disordered" evidence="1">
    <location>
        <begin position="1"/>
        <end position="24"/>
    </location>
</feature>
<feature type="domain" description="dTDP-4-dehydro-6-deoxy-alpha-D-glucopyranose 2,3-dehydratase" evidence="2">
    <location>
        <begin position="45"/>
        <end position="246"/>
    </location>
</feature>
<reference evidence="3" key="1">
    <citation type="submission" date="2023-03" db="EMBL/GenBank/DDBJ databases">
        <title>Amycolatopsis taiwanensis NBRC 103393.</title>
        <authorList>
            <person name="Ichikawa N."/>
            <person name="Sato H."/>
            <person name="Tonouchi N."/>
        </authorList>
    </citation>
    <scope>NUCLEOTIDE SEQUENCE</scope>
    <source>
        <strain evidence="3">NBRC 103393</strain>
    </source>
</reference>
<dbReference type="Proteomes" id="UP001165136">
    <property type="component" value="Unassembled WGS sequence"/>
</dbReference>
<gene>
    <name evidence="3" type="ORF">Atai01_55900</name>
</gene>
<proteinExistence type="predicted"/>
<comment type="caution">
    <text evidence="3">The sequence shown here is derived from an EMBL/GenBank/DDBJ whole genome shotgun (WGS) entry which is preliminary data.</text>
</comment>
<protein>
    <submittedName>
        <fullName evidence="3">NDP-hexose 2,3-dehydratase</fullName>
    </submittedName>
</protein>
<feature type="domain" description="dTDP-4-dehydro-6-deoxy-alpha-D-glucopyranose 2,3-dehydratase" evidence="2">
    <location>
        <begin position="285"/>
        <end position="487"/>
    </location>
</feature>
<dbReference type="Gene3D" id="3.90.79.40">
    <property type="entry name" value="EvaA sugar 2,3-dehydratase subunit"/>
    <property type="match status" value="2"/>
</dbReference>
<evidence type="ECO:0000256" key="1">
    <source>
        <dbReference type="SAM" id="MobiDB-lite"/>
    </source>
</evidence>
<keyword evidence="4" id="KW-1185">Reference proteome</keyword>
<accession>A0A9W6R4V2</accession>
<organism evidence="3 4">
    <name type="scientific">Amycolatopsis taiwanensis</name>
    <dbReference type="NCBI Taxonomy" id="342230"/>
    <lineage>
        <taxon>Bacteria</taxon>
        <taxon>Bacillati</taxon>
        <taxon>Actinomycetota</taxon>
        <taxon>Actinomycetes</taxon>
        <taxon>Pseudonocardiales</taxon>
        <taxon>Pseudonocardiaceae</taxon>
        <taxon>Amycolatopsis</taxon>
    </lineage>
</organism>
<evidence type="ECO:0000313" key="4">
    <source>
        <dbReference type="Proteomes" id="UP001165136"/>
    </source>
</evidence>
<dbReference type="InterPro" id="IPR038153">
    <property type="entry name" value="EvaA-like_sf"/>
</dbReference>
<dbReference type="EMBL" id="BSTI01000014">
    <property type="protein sequence ID" value="GLY68971.1"/>
    <property type="molecule type" value="Genomic_DNA"/>
</dbReference>